<sequence>MARHALGLRVAVPLDALRWFIANTPPSRRAPTDITITARPPAIHVGATVDLMDTKVRASAAIRVEEMRIQPAELRVSLRLSDVQMHVIGESSSPVAGLIKSGALDLSKPGNLANFMPKKPDVLIEAKDDRLVLDLMKNPKIRSNEKLTKILATLTPVVGVNALRTEGDYLILGLKATPSGFGQALNAARALYP</sequence>
<dbReference type="AlphaFoldDB" id="D0LR93"/>
<evidence type="ECO:0000313" key="2">
    <source>
        <dbReference type="Proteomes" id="UP000001880"/>
    </source>
</evidence>
<accession>D0LR93</accession>
<name>D0LR93_HALO1</name>
<evidence type="ECO:0000313" key="1">
    <source>
        <dbReference type="EMBL" id="ACY17121.1"/>
    </source>
</evidence>
<protein>
    <submittedName>
        <fullName evidence="1">Uncharacterized protein</fullName>
    </submittedName>
</protein>
<proteinExistence type="predicted"/>
<dbReference type="Proteomes" id="UP000001880">
    <property type="component" value="Chromosome"/>
</dbReference>
<keyword evidence="2" id="KW-1185">Reference proteome</keyword>
<dbReference type="EMBL" id="CP001804">
    <property type="protein sequence ID" value="ACY17121.1"/>
    <property type="molecule type" value="Genomic_DNA"/>
</dbReference>
<dbReference type="HOGENOM" id="CLU_1407050_0_0_7"/>
<dbReference type="eggNOG" id="ENOG5031CSU">
    <property type="taxonomic scope" value="Bacteria"/>
</dbReference>
<gene>
    <name evidence="1" type="ordered locus">Hoch_4630</name>
</gene>
<organism evidence="1 2">
    <name type="scientific">Haliangium ochraceum (strain DSM 14365 / JCM 11303 / SMP-2)</name>
    <dbReference type="NCBI Taxonomy" id="502025"/>
    <lineage>
        <taxon>Bacteria</taxon>
        <taxon>Pseudomonadati</taxon>
        <taxon>Myxococcota</taxon>
        <taxon>Polyangia</taxon>
        <taxon>Haliangiales</taxon>
        <taxon>Kofleriaceae</taxon>
        <taxon>Haliangium</taxon>
    </lineage>
</organism>
<dbReference type="KEGG" id="hoh:Hoch_4630"/>
<reference evidence="1 2" key="1">
    <citation type="journal article" date="2010" name="Stand. Genomic Sci.">
        <title>Complete genome sequence of Haliangium ochraceum type strain (SMP-2).</title>
        <authorList>
            <consortium name="US DOE Joint Genome Institute (JGI-PGF)"/>
            <person name="Ivanova N."/>
            <person name="Daum C."/>
            <person name="Lang E."/>
            <person name="Abt B."/>
            <person name="Kopitz M."/>
            <person name="Saunders E."/>
            <person name="Lapidus A."/>
            <person name="Lucas S."/>
            <person name="Glavina Del Rio T."/>
            <person name="Nolan M."/>
            <person name="Tice H."/>
            <person name="Copeland A."/>
            <person name="Cheng J.F."/>
            <person name="Chen F."/>
            <person name="Bruce D."/>
            <person name="Goodwin L."/>
            <person name="Pitluck S."/>
            <person name="Mavromatis K."/>
            <person name="Pati A."/>
            <person name="Mikhailova N."/>
            <person name="Chen A."/>
            <person name="Palaniappan K."/>
            <person name="Land M."/>
            <person name="Hauser L."/>
            <person name="Chang Y.J."/>
            <person name="Jeffries C.D."/>
            <person name="Detter J.C."/>
            <person name="Brettin T."/>
            <person name="Rohde M."/>
            <person name="Goker M."/>
            <person name="Bristow J."/>
            <person name="Markowitz V."/>
            <person name="Eisen J.A."/>
            <person name="Hugenholtz P."/>
            <person name="Kyrpides N.C."/>
            <person name="Klenk H.P."/>
        </authorList>
    </citation>
    <scope>NUCLEOTIDE SEQUENCE [LARGE SCALE GENOMIC DNA]</scope>
    <source>
        <strain evidence="2">DSM 14365 / CIP 107738 / JCM 11303 / AJ 13395 / SMP-2</strain>
    </source>
</reference>